<evidence type="ECO:0000313" key="1">
    <source>
        <dbReference type="EMBL" id="GAG54897.1"/>
    </source>
</evidence>
<proteinExistence type="predicted"/>
<gene>
    <name evidence="1" type="ORF">S01H4_09207</name>
</gene>
<organism evidence="1">
    <name type="scientific">marine sediment metagenome</name>
    <dbReference type="NCBI Taxonomy" id="412755"/>
    <lineage>
        <taxon>unclassified sequences</taxon>
        <taxon>metagenomes</taxon>
        <taxon>ecological metagenomes</taxon>
    </lineage>
</organism>
<comment type="caution">
    <text evidence="1">The sequence shown here is derived from an EMBL/GenBank/DDBJ whole genome shotgun (WGS) entry which is preliminary data.</text>
</comment>
<dbReference type="EMBL" id="BART01003279">
    <property type="protein sequence ID" value="GAG54897.1"/>
    <property type="molecule type" value="Genomic_DNA"/>
</dbReference>
<name>X0Z969_9ZZZZ</name>
<reference evidence="1" key="1">
    <citation type="journal article" date="2014" name="Front. Microbiol.">
        <title>High frequency of phylogenetically diverse reductive dehalogenase-homologous genes in deep subseafloor sedimentary metagenomes.</title>
        <authorList>
            <person name="Kawai M."/>
            <person name="Futagami T."/>
            <person name="Toyoda A."/>
            <person name="Takaki Y."/>
            <person name="Nishi S."/>
            <person name="Hori S."/>
            <person name="Arai W."/>
            <person name="Tsubouchi T."/>
            <person name="Morono Y."/>
            <person name="Uchiyama I."/>
            <person name="Ito T."/>
            <person name="Fujiyama A."/>
            <person name="Inagaki F."/>
            <person name="Takami H."/>
        </authorList>
    </citation>
    <scope>NUCLEOTIDE SEQUENCE</scope>
    <source>
        <strain evidence="1">Expedition CK06-06</strain>
    </source>
</reference>
<dbReference type="AlphaFoldDB" id="X0Z969"/>
<accession>X0Z969</accession>
<protein>
    <submittedName>
        <fullName evidence="1">Uncharacterized protein</fullName>
    </submittedName>
</protein>
<sequence>MQPEGKLAFWEDFDTEFFFLIYDYSAHTNCFVRADKPETAMKIYFKWKGIDNYANLFKKFYHDCNCHDTEVRPRMVQQMLSEEELRQLQRDNIVEIKKML</sequence>